<evidence type="ECO:0000313" key="2">
    <source>
        <dbReference type="EMBL" id="MBB3661777.1"/>
    </source>
</evidence>
<dbReference type="InterPro" id="IPR050902">
    <property type="entry name" value="ABC_Transporter_SBP"/>
</dbReference>
<evidence type="ECO:0000256" key="1">
    <source>
        <dbReference type="ARBA" id="ARBA00008814"/>
    </source>
</evidence>
<accession>A0A839XH21</accession>
<name>A0A839XH21_9PSEU</name>
<comment type="similarity">
    <text evidence="1">Belongs to the bacterial solute-binding protein 8 family.</text>
</comment>
<comment type="caution">
    <text evidence="2">The sequence shown here is derived from an EMBL/GenBank/DDBJ whole genome shotgun (WGS) entry which is preliminary data.</text>
</comment>
<dbReference type="NCBIfam" id="NF038402">
    <property type="entry name" value="TroA_like"/>
    <property type="match status" value="1"/>
</dbReference>
<dbReference type="SUPFAM" id="SSF53807">
    <property type="entry name" value="Helical backbone' metal receptor"/>
    <property type="match status" value="1"/>
</dbReference>
<dbReference type="PANTHER" id="PTHR30535">
    <property type="entry name" value="VITAMIN B12-BINDING PROTEIN"/>
    <property type="match status" value="1"/>
</dbReference>
<dbReference type="Proteomes" id="UP000564573">
    <property type="component" value="Unassembled WGS sequence"/>
</dbReference>
<keyword evidence="3" id="KW-1185">Reference proteome</keyword>
<dbReference type="InterPro" id="IPR054828">
    <property type="entry name" value="Vit_B12_bind_prot"/>
</dbReference>
<proteinExistence type="inferred from homology"/>
<dbReference type="EMBL" id="JACIBS010000001">
    <property type="protein sequence ID" value="MBB3661777.1"/>
    <property type="molecule type" value="Genomic_DNA"/>
</dbReference>
<reference evidence="2 3" key="1">
    <citation type="submission" date="2020-08" db="EMBL/GenBank/DDBJ databases">
        <title>Sequencing the genomes of 1000 actinobacteria strains.</title>
        <authorList>
            <person name="Klenk H.-P."/>
        </authorList>
    </citation>
    <scope>NUCLEOTIDE SEQUENCE [LARGE SCALE GENOMIC DNA]</scope>
    <source>
        <strain evidence="2 3">DSM 45267</strain>
    </source>
</reference>
<dbReference type="AlphaFoldDB" id="A0A839XH21"/>
<gene>
    <name evidence="2" type="ORF">FB384_000681</name>
</gene>
<protein>
    <submittedName>
        <fullName evidence="2">ABC-type Fe3+-hydroxamate transport system substrate-binding protein</fullName>
    </submittedName>
</protein>
<dbReference type="RefSeq" id="WP_183779074.1">
    <property type="nucleotide sequence ID" value="NZ_JACIBS010000001.1"/>
</dbReference>
<sequence length="264" mass="28336">MTTFTDDLGADVPLPDPPRRVVSLVPALTEAVEYTTPGLIVGATDYCTHPPDLDVPRVGGSKYPTAGAAAELRPDLVLANAEENRPQDVQALRDAGIPVWVMEAPGTVPAALASLRALLTGPLAGCAGTPADGVPAWLAEAERLWLTEPRPVRARAVVPVWRKPWVVLGRDTFGGDVLRRLGVDHVYTGADERYPRPKLDQLRQRFADGEADLLVLPDEPWEFTDGDGPDAFPGVPYVLVSGRYLTWYGPSLVAAHGELSAVLP</sequence>
<evidence type="ECO:0000313" key="3">
    <source>
        <dbReference type="Proteomes" id="UP000564573"/>
    </source>
</evidence>
<organism evidence="2 3">
    <name type="scientific">Prauserella sediminis</name>
    <dbReference type="NCBI Taxonomy" id="577680"/>
    <lineage>
        <taxon>Bacteria</taxon>
        <taxon>Bacillati</taxon>
        <taxon>Actinomycetota</taxon>
        <taxon>Actinomycetes</taxon>
        <taxon>Pseudonocardiales</taxon>
        <taxon>Pseudonocardiaceae</taxon>
        <taxon>Prauserella</taxon>
        <taxon>Prauserella salsuginis group</taxon>
    </lineage>
</organism>
<dbReference type="PANTHER" id="PTHR30535:SF35">
    <property type="entry name" value="PERIPLASMIC BINDING PROTEIN"/>
    <property type="match status" value="1"/>
</dbReference>
<dbReference type="Gene3D" id="3.40.50.1980">
    <property type="entry name" value="Nitrogenase molybdenum iron protein domain"/>
    <property type="match status" value="2"/>
</dbReference>